<keyword evidence="10 16" id="KW-0269">Exonuclease</keyword>
<evidence type="ECO:0000256" key="14">
    <source>
        <dbReference type="ARBA" id="ARBA00049244"/>
    </source>
</evidence>
<dbReference type="EC" id="2.7.7.7" evidence="2 15"/>
<dbReference type="InterPro" id="IPR008918">
    <property type="entry name" value="HhH2"/>
</dbReference>
<evidence type="ECO:0000256" key="1">
    <source>
        <dbReference type="ARBA" id="ARBA00007705"/>
    </source>
</evidence>
<evidence type="ECO:0000256" key="8">
    <source>
        <dbReference type="ARBA" id="ARBA00022763"/>
    </source>
</evidence>
<dbReference type="OrthoDB" id="9806424at2"/>
<evidence type="ECO:0000256" key="5">
    <source>
        <dbReference type="ARBA" id="ARBA00022695"/>
    </source>
</evidence>
<dbReference type="Pfam" id="PF02739">
    <property type="entry name" value="5_3_exonuc_N"/>
    <property type="match status" value="1"/>
</dbReference>
<keyword evidence="5 16" id="KW-0548">Nucleotidyltransferase</keyword>
<dbReference type="EMBL" id="ACJM01000013">
    <property type="protein sequence ID" value="EEG76730.1"/>
    <property type="molecule type" value="Genomic_DNA"/>
</dbReference>
<dbReference type="GO" id="GO:0008409">
    <property type="term" value="F:5'-3' exonuclease activity"/>
    <property type="evidence" value="ECO:0007669"/>
    <property type="project" value="UniProtKB-UniRule"/>
</dbReference>
<dbReference type="CDD" id="cd09859">
    <property type="entry name" value="PIN_53EXO"/>
    <property type="match status" value="1"/>
</dbReference>
<dbReference type="FunFam" id="1.10.150.20:FF:000002">
    <property type="entry name" value="DNA polymerase I"/>
    <property type="match status" value="1"/>
</dbReference>
<dbReference type="InterPro" id="IPR012337">
    <property type="entry name" value="RNaseH-like_sf"/>
</dbReference>
<evidence type="ECO:0000313" key="20">
    <source>
        <dbReference type="Proteomes" id="UP000006443"/>
    </source>
</evidence>
<dbReference type="Gene3D" id="3.40.50.1010">
    <property type="entry name" value="5'-nuclease"/>
    <property type="match status" value="1"/>
</dbReference>
<keyword evidence="9 16" id="KW-0378">Hydrolase</keyword>
<keyword evidence="11 16" id="KW-0239">DNA-directed DNA polymerase</keyword>
<dbReference type="Pfam" id="PF01367">
    <property type="entry name" value="5_3_exonuc"/>
    <property type="match status" value="1"/>
</dbReference>
<evidence type="ECO:0000256" key="12">
    <source>
        <dbReference type="ARBA" id="ARBA00023125"/>
    </source>
</evidence>
<evidence type="ECO:0000259" key="17">
    <source>
        <dbReference type="SMART" id="SM00475"/>
    </source>
</evidence>
<dbReference type="InterPro" id="IPR029060">
    <property type="entry name" value="PIN-like_dom_sf"/>
</dbReference>
<dbReference type="InterPro" id="IPR002298">
    <property type="entry name" value="DNA_polymerase_A"/>
</dbReference>
<evidence type="ECO:0000256" key="13">
    <source>
        <dbReference type="ARBA" id="ARBA00023204"/>
    </source>
</evidence>
<dbReference type="GO" id="GO:0003677">
    <property type="term" value="F:DNA binding"/>
    <property type="evidence" value="ECO:0007669"/>
    <property type="project" value="UniProtKB-UniRule"/>
</dbReference>
<feature type="domain" description="DNA-directed DNA polymerase family A palm" evidence="18">
    <location>
        <begin position="632"/>
        <end position="838"/>
    </location>
</feature>
<comment type="similarity">
    <text evidence="1 16">Belongs to the DNA polymerase type-A family.</text>
</comment>
<evidence type="ECO:0000256" key="6">
    <source>
        <dbReference type="ARBA" id="ARBA00022705"/>
    </source>
</evidence>
<dbReference type="Gene3D" id="1.20.1060.10">
    <property type="entry name" value="Taq DNA Polymerase, Chain T, domain 4"/>
    <property type="match status" value="1"/>
</dbReference>
<keyword evidence="13 16" id="KW-0234">DNA repair</keyword>
<dbReference type="PROSITE" id="PS00447">
    <property type="entry name" value="DNA_POLYMERASE_A"/>
    <property type="match status" value="1"/>
</dbReference>
<feature type="domain" description="5'-3' exonuclease" evidence="17">
    <location>
        <begin position="1"/>
        <end position="263"/>
    </location>
</feature>
<comment type="catalytic activity">
    <reaction evidence="14 16">
        <text>DNA(n) + a 2'-deoxyribonucleoside 5'-triphosphate = DNA(n+1) + diphosphate</text>
        <dbReference type="Rhea" id="RHEA:22508"/>
        <dbReference type="Rhea" id="RHEA-COMP:17339"/>
        <dbReference type="Rhea" id="RHEA-COMP:17340"/>
        <dbReference type="ChEBI" id="CHEBI:33019"/>
        <dbReference type="ChEBI" id="CHEBI:61560"/>
        <dbReference type="ChEBI" id="CHEBI:173112"/>
        <dbReference type="EC" id="2.7.7.7"/>
    </reaction>
</comment>
<dbReference type="GO" id="GO:0003887">
    <property type="term" value="F:DNA-directed DNA polymerase activity"/>
    <property type="evidence" value="ECO:0007669"/>
    <property type="project" value="UniProtKB-UniRule"/>
</dbReference>
<organism evidence="19 20">
    <name type="scientific">Dethiobacter alkaliphilus AHT 1</name>
    <dbReference type="NCBI Taxonomy" id="555088"/>
    <lineage>
        <taxon>Bacteria</taxon>
        <taxon>Bacillati</taxon>
        <taxon>Bacillota</taxon>
        <taxon>Dethiobacteria</taxon>
        <taxon>Dethiobacterales</taxon>
        <taxon>Dethiobacteraceae</taxon>
        <taxon>Dethiobacter</taxon>
    </lineage>
</organism>
<accession>C0GIR6</accession>
<dbReference type="Proteomes" id="UP000006443">
    <property type="component" value="Unassembled WGS sequence"/>
</dbReference>
<name>C0GIR6_DETAL</name>
<dbReference type="CDD" id="cd08637">
    <property type="entry name" value="DNA_pol_A_pol_I_C"/>
    <property type="match status" value="1"/>
</dbReference>
<dbReference type="CDD" id="cd06140">
    <property type="entry name" value="DNA_polA_I_Bacillus_like_exo"/>
    <property type="match status" value="1"/>
</dbReference>
<gene>
    <name evidence="16" type="primary">polA</name>
    <name evidence="19" type="ORF">DealDRAFT_2375</name>
</gene>
<dbReference type="InterPro" id="IPR018320">
    <property type="entry name" value="DNA_polymerase_1"/>
</dbReference>
<evidence type="ECO:0000256" key="7">
    <source>
        <dbReference type="ARBA" id="ARBA00022722"/>
    </source>
</evidence>
<comment type="caution">
    <text evidence="19">The sequence shown here is derived from an EMBL/GenBank/DDBJ whole genome shotgun (WGS) entry which is preliminary data.</text>
</comment>
<dbReference type="FunFam" id="1.10.150.20:FF:000003">
    <property type="entry name" value="DNA polymerase I"/>
    <property type="match status" value="1"/>
</dbReference>
<dbReference type="InterPro" id="IPR001098">
    <property type="entry name" value="DNA-dir_DNA_pol_A_palm_dom"/>
</dbReference>
<dbReference type="PANTHER" id="PTHR10133:SF27">
    <property type="entry name" value="DNA POLYMERASE NU"/>
    <property type="match status" value="1"/>
</dbReference>
<dbReference type="GO" id="GO:0006302">
    <property type="term" value="P:double-strand break repair"/>
    <property type="evidence" value="ECO:0007669"/>
    <property type="project" value="TreeGrafter"/>
</dbReference>
<dbReference type="FunFam" id="1.20.1060.10:FF:000001">
    <property type="entry name" value="DNA polymerase I"/>
    <property type="match status" value="1"/>
</dbReference>
<dbReference type="PANTHER" id="PTHR10133">
    <property type="entry name" value="DNA POLYMERASE I"/>
    <property type="match status" value="1"/>
</dbReference>
<evidence type="ECO:0000256" key="2">
    <source>
        <dbReference type="ARBA" id="ARBA00012417"/>
    </source>
</evidence>
<dbReference type="SMART" id="SM00475">
    <property type="entry name" value="53EXOc"/>
    <property type="match status" value="1"/>
</dbReference>
<keyword evidence="6 16" id="KW-0235">DNA replication</keyword>
<proteinExistence type="inferred from homology"/>
<keyword evidence="20" id="KW-1185">Reference proteome</keyword>
<dbReference type="SUPFAM" id="SSF53098">
    <property type="entry name" value="Ribonuclease H-like"/>
    <property type="match status" value="1"/>
</dbReference>
<dbReference type="STRING" id="555088.DealDRAFT_2375"/>
<sequence>MKEKGTFLIIDGSSLLYRAFFALPLLQTRQGLYTNAVYGFTSMLLKVLDEEKPDYAVVAFDKAAPTFRHKEYSEYKGKRDKTPGELNEQISHVREVLAALHIPIVETEGYEADDLIGTMAKNARDIDIRPLIVSGDADIFQLVDIPAEVIYTKRGITQVERYNEDKLQERYGLTAEQYIDFKGLKGDPSDNIPGVPGVGEKTAIKLLKQFGTLEKIYENMDELKGKLRENLTQYKEQAFLSKRLATIVKDVPMEESIKDFARQEPDSDELRRLFEQLEFKSLLEKLPADGESEETKQKETAEPSYLVEGEEGYAELRAAMEKATKVAVLVLPVGVSWQEKPEGFSVAVADKTYYLPITGENELSKIMELLTGHQALTVVYDAKTWHNLSAVASDTAVFDVSLAAYLLDPLENGYPPQKLAARYLDRILPEEPKKKKGEAVCNRDFSCAAVRTLYDLYPLLDEKLKEASLDHLYEDLELPLAYTLARMERTGVAVDLQALDAMKTEFRERIGALEQEIYSLAGEEFNLNSPKQLGQILFDKLGLPALKKTKTGYSTDAKVLEELAPHHEVVAKILKYRTLIKILTTYLEGLSKLVNEQTGRIHTHFNQTVTATGRLSSTEPNLQNIPIRLEEGRRVRRAFVPGKKGNLLLSADYSQIELRILAHVSKDPVLIDSFRKEEDIHRRTAAEVFGVLPEDVTPELRDRAKAVNFGIVYGISDYGLSQQLKIPRQEAKEYISRYFERLPGVRDFIHNVVEDAKKNGYVTTLLNRRRYLPDINAKNFNQRSFAERTAMNTPIQGTAADIIKLAMLRVEEALAGMDDVQMVLQVHDDLVFEVKEESLINVARLVKKQMESALELAVPLTVDVKAGLNWAEMNKVNL</sequence>
<keyword evidence="8 16" id="KW-0227">DNA damage</keyword>
<dbReference type="RefSeq" id="WP_008517695.1">
    <property type="nucleotide sequence ID" value="NZ_ACJM01000013.1"/>
</dbReference>
<keyword evidence="4 16" id="KW-0808">Transferase</keyword>
<evidence type="ECO:0000256" key="15">
    <source>
        <dbReference type="NCBIfam" id="TIGR00593"/>
    </source>
</evidence>
<dbReference type="AlphaFoldDB" id="C0GIR6"/>
<dbReference type="NCBIfam" id="NF004397">
    <property type="entry name" value="PRK05755.1"/>
    <property type="match status" value="1"/>
</dbReference>
<evidence type="ECO:0000256" key="16">
    <source>
        <dbReference type="RuleBase" id="RU004460"/>
    </source>
</evidence>
<dbReference type="PRINTS" id="PR00868">
    <property type="entry name" value="DNAPOLI"/>
</dbReference>
<dbReference type="NCBIfam" id="TIGR00593">
    <property type="entry name" value="pola"/>
    <property type="match status" value="1"/>
</dbReference>
<dbReference type="InterPro" id="IPR002421">
    <property type="entry name" value="5-3_exonuclease"/>
</dbReference>
<reference evidence="19 20" key="1">
    <citation type="submission" date="2009-02" db="EMBL/GenBank/DDBJ databases">
        <title>Sequencing of the draft genome and assembly of Dethiobacter alkaliphilus AHT 1.</title>
        <authorList>
            <consortium name="US DOE Joint Genome Institute (JGI-PGF)"/>
            <person name="Lucas S."/>
            <person name="Copeland A."/>
            <person name="Lapidus A."/>
            <person name="Glavina del Rio T."/>
            <person name="Dalin E."/>
            <person name="Tice H."/>
            <person name="Bruce D."/>
            <person name="Goodwin L."/>
            <person name="Pitluck S."/>
            <person name="Larimer F."/>
            <person name="Land M.L."/>
            <person name="Hauser L."/>
            <person name="Muyzer G."/>
        </authorList>
    </citation>
    <scope>NUCLEOTIDE SEQUENCE [LARGE SCALE GENOMIC DNA]</scope>
    <source>
        <strain evidence="19 20">AHT 1</strain>
    </source>
</reference>
<dbReference type="CDD" id="cd09898">
    <property type="entry name" value="H3TH_53EXO"/>
    <property type="match status" value="1"/>
</dbReference>
<dbReference type="InterPro" id="IPR020045">
    <property type="entry name" value="DNA_polI_H3TH"/>
</dbReference>
<dbReference type="SMART" id="SM00482">
    <property type="entry name" value="POLAc"/>
    <property type="match status" value="1"/>
</dbReference>
<dbReference type="Pfam" id="PF00476">
    <property type="entry name" value="DNA_pol_A"/>
    <property type="match status" value="1"/>
</dbReference>
<dbReference type="SUPFAM" id="SSF56672">
    <property type="entry name" value="DNA/RNA polymerases"/>
    <property type="match status" value="1"/>
</dbReference>
<keyword evidence="12 16" id="KW-0238">DNA-binding</keyword>
<dbReference type="eggNOG" id="COG0749">
    <property type="taxonomic scope" value="Bacteria"/>
</dbReference>
<evidence type="ECO:0000256" key="3">
    <source>
        <dbReference type="ARBA" id="ARBA00020311"/>
    </source>
</evidence>
<dbReference type="GO" id="GO:0006261">
    <property type="term" value="P:DNA-templated DNA replication"/>
    <property type="evidence" value="ECO:0007669"/>
    <property type="project" value="UniProtKB-UniRule"/>
</dbReference>
<dbReference type="InterPro" id="IPR019760">
    <property type="entry name" value="DNA-dir_DNA_pol_A_CS"/>
</dbReference>
<evidence type="ECO:0000256" key="4">
    <source>
        <dbReference type="ARBA" id="ARBA00022679"/>
    </source>
</evidence>
<dbReference type="SUPFAM" id="SSF47807">
    <property type="entry name" value="5' to 3' exonuclease, C-terminal subdomain"/>
    <property type="match status" value="1"/>
</dbReference>
<protein>
    <recommendedName>
        <fullName evidence="3 15">DNA polymerase I</fullName>
        <ecNumber evidence="2 15">2.7.7.7</ecNumber>
    </recommendedName>
</protein>
<dbReference type="FunFam" id="3.40.50.1010:FF:000001">
    <property type="entry name" value="DNA polymerase I"/>
    <property type="match status" value="1"/>
</dbReference>
<dbReference type="SMART" id="SM00279">
    <property type="entry name" value="HhH2"/>
    <property type="match status" value="1"/>
</dbReference>
<dbReference type="SUPFAM" id="SSF88723">
    <property type="entry name" value="PIN domain-like"/>
    <property type="match status" value="1"/>
</dbReference>
<evidence type="ECO:0000256" key="9">
    <source>
        <dbReference type="ARBA" id="ARBA00022801"/>
    </source>
</evidence>
<comment type="subunit">
    <text evidence="16">Single-chain monomer with multiple functions.</text>
</comment>
<comment type="function">
    <text evidence="16">In addition to polymerase activity, this DNA polymerase exhibits 5'-3' exonuclease activity.</text>
</comment>
<dbReference type="Gene3D" id="3.30.420.10">
    <property type="entry name" value="Ribonuclease H-like superfamily/Ribonuclease H"/>
    <property type="match status" value="1"/>
</dbReference>
<evidence type="ECO:0000256" key="11">
    <source>
        <dbReference type="ARBA" id="ARBA00022932"/>
    </source>
</evidence>
<evidence type="ECO:0000313" key="19">
    <source>
        <dbReference type="EMBL" id="EEG76730.1"/>
    </source>
</evidence>
<dbReference type="InterPro" id="IPR020046">
    <property type="entry name" value="5-3_exonucl_a-hlix_arch_N"/>
</dbReference>
<dbReference type="InterPro" id="IPR036279">
    <property type="entry name" value="5-3_exonuclease_C_sf"/>
</dbReference>
<evidence type="ECO:0000259" key="18">
    <source>
        <dbReference type="SMART" id="SM00482"/>
    </source>
</evidence>
<dbReference type="Gene3D" id="3.30.70.370">
    <property type="match status" value="1"/>
</dbReference>
<keyword evidence="7" id="KW-0540">Nuclease</keyword>
<dbReference type="Gene3D" id="1.10.150.20">
    <property type="entry name" value="5' to 3' exonuclease, C-terminal subdomain"/>
    <property type="match status" value="2"/>
</dbReference>
<dbReference type="InterPro" id="IPR036397">
    <property type="entry name" value="RNaseH_sf"/>
</dbReference>
<dbReference type="InterPro" id="IPR043502">
    <property type="entry name" value="DNA/RNA_pol_sf"/>
</dbReference>
<evidence type="ECO:0000256" key="10">
    <source>
        <dbReference type="ARBA" id="ARBA00022839"/>
    </source>
</evidence>